<dbReference type="AlphaFoldDB" id="A0A409XJ48"/>
<organism evidence="1 2">
    <name type="scientific">Psilocybe cyanescens</name>
    <dbReference type="NCBI Taxonomy" id="93625"/>
    <lineage>
        <taxon>Eukaryota</taxon>
        <taxon>Fungi</taxon>
        <taxon>Dikarya</taxon>
        <taxon>Basidiomycota</taxon>
        <taxon>Agaricomycotina</taxon>
        <taxon>Agaricomycetes</taxon>
        <taxon>Agaricomycetidae</taxon>
        <taxon>Agaricales</taxon>
        <taxon>Agaricineae</taxon>
        <taxon>Strophariaceae</taxon>
        <taxon>Psilocybe</taxon>
    </lineage>
</organism>
<comment type="caution">
    <text evidence="1">The sequence shown here is derived from an EMBL/GenBank/DDBJ whole genome shotgun (WGS) entry which is preliminary data.</text>
</comment>
<gene>
    <name evidence="1" type="ORF">CVT25_010150</name>
</gene>
<reference evidence="1 2" key="1">
    <citation type="journal article" date="2018" name="Evol. Lett.">
        <title>Horizontal gene cluster transfer increased hallucinogenic mushroom diversity.</title>
        <authorList>
            <person name="Reynolds H.T."/>
            <person name="Vijayakumar V."/>
            <person name="Gluck-Thaler E."/>
            <person name="Korotkin H.B."/>
            <person name="Matheny P.B."/>
            <person name="Slot J.C."/>
        </authorList>
    </citation>
    <scope>NUCLEOTIDE SEQUENCE [LARGE SCALE GENOMIC DNA]</scope>
    <source>
        <strain evidence="1 2">2631</strain>
    </source>
</reference>
<keyword evidence="2" id="KW-1185">Reference proteome</keyword>
<dbReference type="Proteomes" id="UP000283269">
    <property type="component" value="Unassembled WGS sequence"/>
</dbReference>
<sequence>METTSHSGNSLTSPRDSKTYPYLPTELLEQILTEAWLSLMSPSERRDFVKAISRAFKIWSATLARICSRDVYTSLPPSSRNRHSIEEELPLRWGTLPDYPPFQLCRSFTQQILLPSYADPSLDSFTRFGRLRKRAMKDLLSTFRGISYAPNISELSVEYFSPASNENRSSSQIIALHLAIVRLEVEYTFSSDTPLWLIDELGLTGRRKQGKSIHAPWEVPDLDHISTSDTGPSSFGDVLRLCPHLEMPTTQSFGINLRILSSSDIVPQYSSIVHGPISFPVIRKWMPENAKNQNRNGRIPEIISGKALGLVLDNPTHSRGRCLHLTNATRTIGVFSQRSESY</sequence>
<evidence type="ECO:0000313" key="2">
    <source>
        <dbReference type="Proteomes" id="UP000283269"/>
    </source>
</evidence>
<dbReference type="InParanoid" id="A0A409XJ48"/>
<name>A0A409XJ48_PSICY</name>
<proteinExistence type="predicted"/>
<protein>
    <submittedName>
        <fullName evidence="1">Uncharacterized protein</fullName>
    </submittedName>
</protein>
<dbReference type="EMBL" id="NHYD01001548">
    <property type="protein sequence ID" value="PPQ90761.1"/>
    <property type="molecule type" value="Genomic_DNA"/>
</dbReference>
<accession>A0A409XJ48</accession>
<evidence type="ECO:0000313" key="1">
    <source>
        <dbReference type="EMBL" id="PPQ90761.1"/>
    </source>
</evidence>
<dbReference type="OrthoDB" id="2836053at2759"/>